<comment type="function">
    <text evidence="1">NodD regulates the expression of the nodABCFE genes which encode other nodulation proteins. NodD is also a negative regulator of its own expression. Binds flavonoids as inducers.</text>
</comment>
<gene>
    <name evidence="7" type="primary">cynR_6</name>
    <name evidence="7" type="ORF">GJW-30_1_02625</name>
</gene>
<dbReference type="InterPro" id="IPR036388">
    <property type="entry name" value="WH-like_DNA-bd_sf"/>
</dbReference>
<reference evidence="7 8" key="1">
    <citation type="submission" date="2015-08" db="EMBL/GenBank/DDBJ databases">
        <title>Investigation of the bacterial diversity of lava forest soil.</title>
        <authorList>
            <person name="Lee J.S."/>
        </authorList>
    </citation>
    <scope>NUCLEOTIDE SEQUENCE [LARGE SCALE GENOMIC DNA]</scope>
    <source>
        <strain evidence="7 8">GJW-30</strain>
    </source>
</reference>
<keyword evidence="5" id="KW-0804">Transcription</keyword>
<evidence type="ECO:0000256" key="3">
    <source>
        <dbReference type="ARBA" id="ARBA00023015"/>
    </source>
</evidence>
<dbReference type="PANTHER" id="PTHR30419">
    <property type="entry name" value="HTH-TYPE TRANSCRIPTIONAL REGULATOR YBHD"/>
    <property type="match status" value="1"/>
</dbReference>
<dbReference type="AlphaFoldDB" id="A0A0S3PVW7"/>
<keyword evidence="3" id="KW-0805">Transcription regulation</keyword>
<dbReference type="Proteomes" id="UP000236884">
    <property type="component" value="Chromosome"/>
</dbReference>
<dbReference type="SUPFAM" id="SSF53850">
    <property type="entry name" value="Periplasmic binding protein-like II"/>
    <property type="match status" value="1"/>
</dbReference>
<dbReference type="Pfam" id="PF03466">
    <property type="entry name" value="LysR_substrate"/>
    <property type="match status" value="1"/>
</dbReference>
<dbReference type="Gene3D" id="3.40.190.290">
    <property type="match status" value="1"/>
</dbReference>
<evidence type="ECO:0000256" key="2">
    <source>
        <dbReference type="ARBA" id="ARBA00009437"/>
    </source>
</evidence>
<dbReference type="KEGG" id="vgo:GJW-30_1_02625"/>
<dbReference type="RefSeq" id="WP_208408006.1">
    <property type="nucleotide sequence ID" value="NZ_AP014946.1"/>
</dbReference>
<dbReference type="GO" id="GO:0003677">
    <property type="term" value="F:DNA binding"/>
    <property type="evidence" value="ECO:0007669"/>
    <property type="project" value="UniProtKB-KW"/>
</dbReference>
<protein>
    <submittedName>
        <fullName evidence="7">HTH-type transcriptional regulator CynR</fullName>
    </submittedName>
</protein>
<proteinExistence type="inferred from homology"/>
<dbReference type="Gene3D" id="1.10.10.10">
    <property type="entry name" value="Winged helix-like DNA-binding domain superfamily/Winged helix DNA-binding domain"/>
    <property type="match status" value="1"/>
</dbReference>
<dbReference type="GO" id="GO:0005829">
    <property type="term" value="C:cytosol"/>
    <property type="evidence" value="ECO:0007669"/>
    <property type="project" value="TreeGrafter"/>
</dbReference>
<dbReference type="CDD" id="cd08421">
    <property type="entry name" value="PBP2_LTTR_like_1"/>
    <property type="match status" value="1"/>
</dbReference>
<dbReference type="EMBL" id="AP014946">
    <property type="protein sequence ID" value="BAT60090.1"/>
    <property type="molecule type" value="Genomic_DNA"/>
</dbReference>
<keyword evidence="8" id="KW-1185">Reference proteome</keyword>
<evidence type="ECO:0000313" key="8">
    <source>
        <dbReference type="Proteomes" id="UP000236884"/>
    </source>
</evidence>
<name>A0A0S3PVW7_9BRAD</name>
<dbReference type="InterPro" id="IPR036390">
    <property type="entry name" value="WH_DNA-bd_sf"/>
</dbReference>
<evidence type="ECO:0000256" key="1">
    <source>
        <dbReference type="ARBA" id="ARBA00003502"/>
    </source>
</evidence>
<comment type="similarity">
    <text evidence="2">Belongs to the LysR transcriptional regulatory family.</text>
</comment>
<sequence>MPIRFDLTDLRLFVHVAEAGSITHGAARANMTLASASERISAMEGALGAPLLERNRRGIRLTSAGTVLLHHAWIVSQQLEHMRGDLDSFGKGLTGHVRLLSNIGAMEFLPVPLAAFLSAHPNIHIDLEHYGSGEIMRAIAAGRGDIGIVGETVDPSAELESFPFAEIRLVLVTPLRHPLSRHRKLAFREALDHEFIGFGVGSPMQDLLNYHAFRAGRRFKLRIRLNESNLMCQMVEKGIGLAILPETAARRSQRSMAIRVIPLTDTWALRQLRICMRSFGSLPAHAQRLAEFLRAPTPVA</sequence>
<dbReference type="Pfam" id="PF00126">
    <property type="entry name" value="HTH_1"/>
    <property type="match status" value="1"/>
</dbReference>
<dbReference type="SUPFAM" id="SSF46785">
    <property type="entry name" value="Winged helix' DNA-binding domain"/>
    <property type="match status" value="1"/>
</dbReference>
<dbReference type="InterPro" id="IPR050950">
    <property type="entry name" value="HTH-type_LysR_regulators"/>
</dbReference>
<organism evidence="7 8">
    <name type="scientific">Variibacter gotjawalensis</name>
    <dbReference type="NCBI Taxonomy" id="1333996"/>
    <lineage>
        <taxon>Bacteria</taxon>
        <taxon>Pseudomonadati</taxon>
        <taxon>Pseudomonadota</taxon>
        <taxon>Alphaproteobacteria</taxon>
        <taxon>Hyphomicrobiales</taxon>
        <taxon>Nitrobacteraceae</taxon>
        <taxon>Variibacter</taxon>
    </lineage>
</organism>
<evidence type="ECO:0000256" key="5">
    <source>
        <dbReference type="ARBA" id="ARBA00023163"/>
    </source>
</evidence>
<accession>A0A0S3PVW7</accession>
<dbReference type="InterPro" id="IPR005119">
    <property type="entry name" value="LysR_subst-bd"/>
</dbReference>
<dbReference type="PANTHER" id="PTHR30419:SF2">
    <property type="entry name" value="LYSR FAMILY TRANSCRIPTIONAL REGULATOR"/>
    <property type="match status" value="1"/>
</dbReference>
<dbReference type="PROSITE" id="PS50931">
    <property type="entry name" value="HTH_LYSR"/>
    <property type="match status" value="1"/>
</dbReference>
<evidence type="ECO:0000256" key="4">
    <source>
        <dbReference type="ARBA" id="ARBA00023125"/>
    </source>
</evidence>
<feature type="domain" description="HTH lysR-type" evidence="6">
    <location>
        <begin position="5"/>
        <end position="62"/>
    </location>
</feature>
<evidence type="ECO:0000259" key="6">
    <source>
        <dbReference type="PROSITE" id="PS50931"/>
    </source>
</evidence>
<dbReference type="InterPro" id="IPR000847">
    <property type="entry name" value="LysR_HTH_N"/>
</dbReference>
<dbReference type="GO" id="GO:0003700">
    <property type="term" value="F:DNA-binding transcription factor activity"/>
    <property type="evidence" value="ECO:0007669"/>
    <property type="project" value="InterPro"/>
</dbReference>
<evidence type="ECO:0000313" key="7">
    <source>
        <dbReference type="EMBL" id="BAT60090.1"/>
    </source>
</evidence>
<keyword evidence="4" id="KW-0238">DNA-binding</keyword>